<sequence>MSFSPPPPRPRPNVAVPPSPSGIYLRPSTRSSTTSLNSLFASQSLNNLPQGTEDDFRQLVTQAFVPHIGVHASEDTDALARDKGFGSFKEMIRPFGEKVQGRVSVRDSQGVSAVYKDFGIRIRGLSDLAAVAPEERKGGAKNNINGQTGFRWMVGGNIQHVEDLAHAYVDHAEELAGAAVAGDDDTPTTGRALYLLYLKRLLSGMPMSPHETFTHPTACVVAISSRNLAPIETLRRLYATGSEMVMPAYVDNDYLRYYVLVHDEDNDDIMKSNALFDQMKKHFGLHCHLLRLRSGRTVVTDDEAVPVPKCQWLSAAEELADIRMRDGEEDDPDPTFYLPESEISGIRTMVREMVAQSIIPFMERCIATWNDQVASRRKGFSGRFISMSKRYFGASRGSNSTSTSNYDAAAASYVPSSNEAKMRKLADYAFMLRDWKLAWSCYDLLRTDFANDKAWRYHAGAQEMTVLSLLLTGQPLTTKLRQDTIDPTLDLALYSYLTRCTATYCALRCVLVSVELLRSRGGGAADDAARWAIRALEMSALGSIGHALVTERVSACYEVRKGVGSGAWGSRRRKTAMWKILAAKVWMELGKRGRSRGCLEEAAPVYEGLVGGWRGIGEVVAWLKRESGWVEKGGVLDEEEGLVLMSPEDMVGKGGFGGVGMEGVELQLGHKRGKSVDLGGLVNDVERVNDDDEFVDS</sequence>
<name>A0A3N4M6G3_9PEZI</name>
<keyword evidence="3" id="KW-1185">Reference proteome</keyword>
<dbReference type="AlphaFoldDB" id="A0A3N4M6G3"/>
<feature type="compositionally biased region" description="Pro residues" evidence="1">
    <location>
        <begin position="1"/>
        <end position="20"/>
    </location>
</feature>
<dbReference type="FunCoup" id="A0A3N4M6G3">
    <property type="interactions" value="32"/>
</dbReference>
<gene>
    <name evidence="2" type="ORF">L211DRAFT_775612</name>
</gene>
<evidence type="ECO:0000313" key="2">
    <source>
        <dbReference type="EMBL" id="RPB29398.1"/>
    </source>
</evidence>
<protein>
    <submittedName>
        <fullName evidence="2">Uncharacterized protein</fullName>
    </submittedName>
</protein>
<organism evidence="2 3">
    <name type="scientific">Terfezia boudieri ATCC MYA-4762</name>
    <dbReference type="NCBI Taxonomy" id="1051890"/>
    <lineage>
        <taxon>Eukaryota</taxon>
        <taxon>Fungi</taxon>
        <taxon>Dikarya</taxon>
        <taxon>Ascomycota</taxon>
        <taxon>Pezizomycotina</taxon>
        <taxon>Pezizomycetes</taxon>
        <taxon>Pezizales</taxon>
        <taxon>Pezizaceae</taxon>
        <taxon>Terfezia</taxon>
    </lineage>
</organism>
<proteinExistence type="predicted"/>
<dbReference type="GO" id="GO:1990072">
    <property type="term" value="C:TRAPPIII protein complex"/>
    <property type="evidence" value="ECO:0007669"/>
    <property type="project" value="TreeGrafter"/>
</dbReference>
<reference evidence="2 3" key="1">
    <citation type="journal article" date="2018" name="Nat. Ecol. Evol.">
        <title>Pezizomycetes genomes reveal the molecular basis of ectomycorrhizal truffle lifestyle.</title>
        <authorList>
            <person name="Murat C."/>
            <person name="Payen T."/>
            <person name="Noel B."/>
            <person name="Kuo A."/>
            <person name="Morin E."/>
            <person name="Chen J."/>
            <person name="Kohler A."/>
            <person name="Krizsan K."/>
            <person name="Balestrini R."/>
            <person name="Da Silva C."/>
            <person name="Montanini B."/>
            <person name="Hainaut M."/>
            <person name="Levati E."/>
            <person name="Barry K.W."/>
            <person name="Belfiori B."/>
            <person name="Cichocki N."/>
            <person name="Clum A."/>
            <person name="Dockter R.B."/>
            <person name="Fauchery L."/>
            <person name="Guy J."/>
            <person name="Iotti M."/>
            <person name="Le Tacon F."/>
            <person name="Lindquist E.A."/>
            <person name="Lipzen A."/>
            <person name="Malagnac F."/>
            <person name="Mello A."/>
            <person name="Molinier V."/>
            <person name="Miyauchi S."/>
            <person name="Poulain J."/>
            <person name="Riccioni C."/>
            <person name="Rubini A."/>
            <person name="Sitrit Y."/>
            <person name="Splivallo R."/>
            <person name="Traeger S."/>
            <person name="Wang M."/>
            <person name="Zifcakova L."/>
            <person name="Wipf D."/>
            <person name="Zambonelli A."/>
            <person name="Paolocci F."/>
            <person name="Nowrousian M."/>
            <person name="Ottonello S."/>
            <person name="Baldrian P."/>
            <person name="Spatafora J.W."/>
            <person name="Henrissat B."/>
            <person name="Nagy L.G."/>
            <person name="Aury J.M."/>
            <person name="Wincker P."/>
            <person name="Grigoriev I.V."/>
            <person name="Bonfante P."/>
            <person name="Martin F.M."/>
        </authorList>
    </citation>
    <scope>NUCLEOTIDE SEQUENCE [LARGE SCALE GENOMIC DNA]</scope>
    <source>
        <strain evidence="2 3">ATCC MYA-4762</strain>
    </source>
</reference>
<dbReference type="EMBL" id="ML121527">
    <property type="protein sequence ID" value="RPB29398.1"/>
    <property type="molecule type" value="Genomic_DNA"/>
</dbReference>
<dbReference type="PANTHER" id="PTHR12975">
    <property type="entry name" value="TRANSPORT PROTEIN TRAPP"/>
    <property type="match status" value="1"/>
</dbReference>
<dbReference type="STRING" id="1051890.A0A3N4M6G3"/>
<accession>A0A3N4M6G3</accession>
<dbReference type="InterPro" id="IPR024420">
    <property type="entry name" value="TRAPP_III_complex_Trs85"/>
</dbReference>
<dbReference type="Proteomes" id="UP000267821">
    <property type="component" value="Unassembled WGS sequence"/>
</dbReference>
<dbReference type="OrthoDB" id="203724at2759"/>
<evidence type="ECO:0000313" key="3">
    <source>
        <dbReference type="Proteomes" id="UP000267821"/>
    </source>
</evidence>
<evidence type="ECO:0000256" key="1">
    <source>
        <dbReference type="SAM" id="MobiDB-lite"/>
    </source>
</evidence>
<dbReference type="PANTHER" id="PTHR12975:SF6">
    <property type="entry name" value="TRAFFICKING PROTEIN PARTICLE COMPLEX SUBUNIT 8"/>
    <property type="match status" value="1"/>
</dbReference>
<dbReference type="Pfam" id="PF12739">
    <property type="entry name" value="TRAPPC-Trs85"/>
    <property type="match status" value="1"/>
</dbReference>
<feature type="region of interest" description="Disordered" evidence="1">
    <location>
        <begin position="1"/>
        <end position="21"/>
    </location>
</feature>
<dbReference type="InParanoid" id="A0A3N4M6G3"/>